<dbReference type="GO" id="GO:0016787">
    <property type="term" value="F:hydrolase activity"/>
    <property type="evidence" value="ECO:0007669"/>
    <property type="project" value="UniProtKB-ARBA"/>
</dbReference>
<organism evidence="1">
    <name type="scientific">freshwater metagenome</name>
    <dbReference type="NCBI Taxonomy" id="449393"/>
    <lineage>
        <taxon>unclassified sequences</taxon>
        <taxon>metagenomes</taxon>
        <taxon>ecological metagenomes</taxon>
    </lineage>
</organism>
<dbReference type="PANTHER" id="PTHR10151">
    <property type="entry name" value="ECTONUCLEOTIDE PYROPHOSPHATASE/PHOSPHODIESTERASE"/>
    <property type="match status" value="1"/>
</dbReference>
<dbReference type="InterPro" id="IPR017850">
    <property type="entry name" value="Alkaline_phosphatase_core_sf"/>
</dbReference>
<dbReference type="SUPFAM" id="SSF53649">
    <property type="entry name" value="Alkaline phosphatase-like"/>
    <property type="match status" value="1"/>
</dbReference>
<protein>
    <submittedName>
        <fullName evidence="1">Unannotated protein</fullName>
    </submittedName>
</protein>
<evidence type="ECO:0000313" key="1">
    <source>
        <dbReference type="EMBL" id="CAB4891217.1"/>
    </source>
</evidence>
<accession>A0A6J7F6Y5</accession>
<sequence>MRGIIPALLAPRGVPLPKWMPAMVGTAAQVVVLVVDGLGWEQWQGRLAITPTLAAMHASRLTTVAPTTTATALTSIATGLTPGEHGLVGYRMEVGGDVINVLRWHAERGDVRRSHRPRDLQPFAPFLGEAPPVISRAELEDSAFTEAHLRGSRPMGWRAASSIAVEIGRQMDAGERFVYAYYDGIDKIAHERGFGAFYDAELATVDSLVSDILAVMPADAALVITADHGQVQVGANVVRPSASLLSLVRNQSGEGRFRWLHARGGAQRDLLQMARHDHSDTAWVVSREQTIDEGWFGSVVSAPVAARLGDVALVAREAVSFFDPADSGPFELQCRHGSLTSAEMYVPLVVGMGKR</sequence>
<dbReference type="Gene3D" id="3.40.720.10">
    <property type="entry name" value="Alkaline Phosphatase, subunit A"/>
    <property type="match status" value="1"/>
</dbReference>
<dbReference type="InterPro" id="IPR002591">
    <property type="entry name" value="Phosphodiest/P_Trfase"/>
</dbReference>
<gene>
    <name evidence="1" type="ORF">UFOPK3376_02849</name>
</gene>
<name>A0A6J7F6Y5_9ZZZZ</name>
<dbReference type="AlphaFoldDB" id="A0A6J7F6Y5"/>
<dbReference type="Pfam" id="PF01663">
    <property type="entry name" value="Phosphodiest"/>
    <property type="match status" value="1"/>
</dbReference>
<dbReference type="PANTHER" id="PTHR10151:SF120">
    <property type="entry name" value="BIS(5'-ADENOSYL)-TRIPHOSPHATASE"/>
    <property type="match status" value="1"/>
</dbReference>
<dbReference type="EMBL" id="CAFBLP010000110">
    <property type="protein sequence ID" value="CAB4891217.1"/>
    <property type="molecule type" value="Genomic_DNA"/>
</dbReference>
<reference evidence="1" key="1">
    <citation type="submission" date="2020-05" db="EMBL/GenBank/DDBJ databases">
        <authorList>
            <person name="Chiriac C."/>
            <person name="Salcher M."/>
            <person name="Ghai R."/>
            <person name="Kavagutti S V."/>
        </authorList>
    </citation>
    <scope>NUCLEOTIDE SEQUENCE</scope>
</reference>
<proteinExistence type="predicted"/>